<reference evidence="1" key="1">
    <citation type="journal article" date="2021" name="Proc. Natl. Acad. Sci. U.S.A.">
        <title>A Catalog of Tens of Thousands of Viruses from Human Metagenomes Reveals Hidden Associations with Chronic Diseases.</title>
        <authorList>
            <person name="Tisza M.J."/>
            <person name="Buck C.B."/>
        </authorList>
    </citation>
    <scope>NUCLEOTIDE SEQUENCE</scope>
    <source>
        <strain evidence="1">CtQcs9</strain>
    </source>
</reference>
<protein>
    <submittedName>
        <fullName evidence="1">Uncharacterized protein</fullName>
    </submittedName>
</protein>
<proteinExistence type="predicted"/>
<organism evidence="1">
    <name type="scientific">virus sp. ctQcs9</name>
    <dbReference type="NCBI Taxonomy" id="2825816"/>
    <lineage>
        <taxon>Viruses</taxon>
    </lineage>
</organism>
<accession>A0A8S5R9Q2</accession>
<sequence length="40" mass="4590">MLEMIVDVFLMKAYVPKLHGNKSNKWLQSGEILITDLLIS</sequence>
<name>A0A8S5R9Q2_9VIRU</name>
<dbReference type="EMBL" id="BK059082">
    <property type="protein sequence ID" value="DAE28150.1"/>
    <property type="molecule type" value="Genomic_DNA"/>
</dbReference>
<evidence type="ECO:0000313" key="1">
    <source>
        <dbReference type="EMBL" id="DAE28150.1"/>
    </source>
</evidence>